<evidence type="ECO:0000256" key="3">
    <source>
        <dbReference type="ARBA" id="ARBA00022989"/>
    </source>
</evidence>
<dbReference type="InterPro" id="IPR008547">
    <property type="entry name" value="DUF829_TMEM53"/>
</dbReference>
<sequence>MNSRTASTLDGFVTIGEGIYLRKPTTTTIGREQDPNVILIFGWMGAKLGHLQKYTKVHEEMYPDATQVVVRNEPGFFLSREATRQRNLRPVVEVLEAVGCIPKNKKENGETTRPRILIHSFSNGKFPISFSLSTILISTSLPGGASQLYTLAKLLHSRGITPSSYTPTTKPISALIIDSSPANGTITTGIRAFTLHIRRAIFRIPLQLILGFFLVLRMLFDKLTGTPPPFEPLKRILNSPHTLPWMDEKTPRTYMYSKKDELVPFEEVDEHVRKGREVGGLVGVRSEVFETARHVDLARTEPGRYWGAVRDTWARAVEAK</sequence>
<keyword evidence="4 7" id="KW-0472">Membrane</keyword>
<dbReference type="PANTHER" id="PTHR12265:SF30">
    <property type="entry name" value="TRANSMEMBRANE PROTEIN 53"/>
    <property type="match status" value="1"/>
</dbReference>
<protein>
    <submittedName>
        <fullName evidence="8">Uncharacterized protein</fullName>
    </submittedName>
</protein>
<gene>
    <name evidence="8" type="ORF">AAF712_016736</name>
</gene>
<comment type="subcellular location">
    <subcellularLocation>
        <location evidence="6">Endomembrane system</location>
        <topology evidence="6">Single-pass membrane protein</topology>
    </subcellularLocation>
    <subcellularLocation>
        <location evidence="1">Nucleus membrane</location>
    </subcellularLocation>
</comment>
<evidence type="ECO:0000256" key="2">
    <source>
        <dbReference type="ARBA" id="ARBA00022692"/>
    </source>
</evidence>
<reference evidence="8 9" key="1">
    <citation type="submission" date="2024-05" db="EMBL/GenBank/DDBJ databases">
        <title>A draft genome resource for the thread blight pathogen Marasmius tenuissimus strain MS-2.</title>
        <authorList>
            <person name="Yulfo-Soto G.E."/>
            <person name="Baruah I.K."/>
            <person name="Amoako-Attah I."/>
            <person name="Bukari Y."/>
            <person name="Meinhardt L.W."/>
            <person name="Bailey B.A."/>
            <person name="Cohen S.P."/>
        </authorList>
    </citation>
    <scope>NUCLEOTIDE SEQUENCE [LARGE SCALE GENOMIC DNA]</scope>
    <source>
        <strain evidence="8 9">MS-2</strain>
    </source>
</reference>
<evidence type="ECO:0000256" key="1">
    <source>
        <dbReference type="ARBA" id="ARBA00004126"/>
    </source>
</evidence>
<accession>A0ABR2Z552</accession>
<evidence type="ECO:0000256" key="7">
    <source>
        <dbReference type="SAM" id="Phobius"/>
    </source>
</evidence>
<dbReference type="Pfam" id="PF05705">
    <property type="entry name" value="DUF829"/>
    <property type="match status" value="1"/>
</dbReference>
<name>A0ABR2Z552_9AGAR</name>
<dbReference type="EMBL" id="JBBXMP010001112">
    <property type="protein sequence ID" value="KAL0056657.1"/>
    <property type="molecule type" value="Genomic_DNA"/>
</dbReference>
<evidence type="ECO:0000313" key="8">
    <source>
        <dbReference type="EMBL" id="KAL0056657.1"/>
    </source>
</evidence>
<dbReference type="Proteomes" id="UP001437256">
    <property type="component" value="Unassembled WGS sequence"/>
</dbReference>
<dbReference type="PANTHER" id="PTHR12265">
    <property type="entry name" value="TRANSMEMBRANE PROTEIN 53"/>
    <property type="match status" value="1"/>
</dbReference>
<keyword evidence="9" id="KW-1185">Reference proteome</keyword>
<proteinExistence type="predicted"/>
<evidence type="ECO:0000256" key="6">
    <source>
        <dbReference type="ARBA" id="ARBA00037847"/>
    </source>
</evidence>
<comment type="caution">
    <text evidence="8">The sequence shown here is derived from an EMBL/GenBank/DDBJ whole genome shotgun (WGS) entry which is preliminary data.</text>
</comment>
<keyword evidence="2 7" id="KW-0812">Transmembrane</keyword>
<evidence type="ECO:0000313" key="9">
    <source>
        <dbReference type="Proteomes" id="UP001437256"/>
    </source>
</evidence>
<keyword evidence="3 7" id="KW-1133">Transmembrane helix</keyword>
<evidence type="ECO:0000256" key="4">
    <source>
        <dbReference type="ARBA" id="ARBA00023136"/>
    </source>
</evidence>
<organism evidence="8 9">
    <name type="scientific">Marasmius tenuissimus</name>
    <dbReference type="NCBI Taxonomy" id="585030"/>
    <lineage>
        <taxon>Eukaryota</taxon>
        <taxon>Fungi</taxon>
        <taxon>Dikarya</taxon>
        <taxon>Basidiomycota</taxon>
        <taxon>Agaricomycotina</taxon>
        <taxon>Agaricomycetes</taxon>
        <taxon>Agaricomycetidae</taxon>
        <taxon>Agaricales</taxon>
        <taxon>Marasmiineae</taxon>
        <taxon>Marasmiaceae</taxon>
        <taxon>Marasmius</taxon>
    </lineage>
</organism>
<evidence type="ECO:0000256" key="5">
    <source>
        <dbReference type="ARBA" id="ARBA00023242"/>
    </source>
</evidence>
<keyword evidence="5" id="KW-0539">Nucleus</keyword>
<feature type="transmembrane region" description="Helical" evidence="7">
    <location>
        <begin position="200"/>
        <end position="220"/>
    </location>
</feature>